<dbReference type="Pfam" id="PF00144">
    <property type="entry name" value="Beta-lactamase"/>
    <property type="match status" value="1"/>
</dbReference>
<evidence type="ECO:0000256" key="2">
    <source>
        <dbReference type="ARBA" id="ARBA00022801"/>
    </source>
</evidence>
<dbReference type="Gene3D" id="3.40.710.10">
    <property type="entry name" value="DD-peptidase/beta-lactamase superfamily"/>
    <property type="match status" value="1"/>
</dbReference>
<dbReference type="InterPro" id="IPR050789">
    <property type="entry name" value="Diverse_Enzym_Activities"/>
</dbReference>
<accession>A0A177C6G3</accession>
<dbReference type="PANTHER" id="PTHR43283:SF17">
    <property type="entry name" value="(LOVD), PUTATIVE (AFU_ORTHOLOGUE AFUA_5G00920)-RELATED"/>
    <property type="match status" value="1"/>
</dbReference>
<dbReference type="OrthoDB" id="428260at2759"/>
<protein>
    <submittedName>
        <fullName evidence="4">Beta-lactamase/transpeptidase-like protein</fullName>
    </submittedName>
</protein>
<keyword evidence="5" id="KW-1185">Reference proteome</keyword>
<dbReference type="PANTHER" id="PTHR43283">
    <property type="entry name" value="BETA-LACTAMASE-RELATED"/>
    <property type="match status" value="1"/>
</dbReference>
<evidence type="ECO:0000259" key="3">
    <source>
        <dbReference type="Pfam" id="PF00144"/>
    </source>
</evidence>
<dbReference type="GeneID" id="28756876"/>
<reference evidence="4 5" key="1">
    <citation type="submission" date="2016-05" db="EMBL/GenBank/DDBJ databases">
        <title>Comparative analysis of secretome profiles of manganese(II)-oxidizing ascomycete fungi.</title>
        <authorList>
            <consortium name="DOE Joint Genome Institute"/>
            <person name="Zeiner C.A."/>
            <person name="Purvine S.O."/>
            <person name="Zink E.M."/>
            <person name="Wu S."/>
            <person name="Pasa-Tolic L."/>
            <person name="Chaput D.L."/>
            <person name="Haridas S."/>
            <person name="Grigoriev I.V."/>
            <person name="Santelli C.M."/>
            <person name="Hansel C.M."/>
        </authorList>
    </citation>
    <scope>NUCLEOTIDE SEQUENCE [LARGE SCALE GENOMIC DNA]</scope>
    <source>
        <strain evidence="4 5">AP3s5-JAC2a</strain>
    </source>
</reference>
<feature type="domain" description="Beta-lactamase-related" evidence="3">
    <location>
        <begin position="14"/>
        <end position="355"/>
    </location>
</feature>
<dbReference type="GO" id="GO:0016787">
    <property type="term" value="F:hydrolase activity"/>
    <property type="evidence" value="ECO:0007669"/>
    <property type="project" value="UniProtKB-KW"/>
</dbReference>
<dbReference type="InParanoid" id="A0A177C6G3"/>
<dbReference type="AlphaFoldDB" id="A0A177C6G3"/>
<dbReference type="EMBL" id="KV441556">
    <property type="protein sequence ID" value="OAG02469.1"/>
    <property type="molecule type" value="Genomic_DNA"/>
</dbReference>
<name>A0A177C6G3_9PLEO</name>
<proteinExistence type="inferred from homology"/>
<evidence type="ECO:0000313" key="4">
    <source>
        <dbReference type="EMBL" id="OAG02469.1"/>
    </source>
</evidence>
<evidence type="ECO:0000313" key="5">
    <source>
        <dbReference type="Proteomes" id="UP000077069"/>
    </source>
</evidence>
<dbReference type="RefSeq" id="XP_018032834.1">
    <property type="nucleotide sequence ID" value="XM_018173390.1"/>
</dbReference>
<dbReference type="InterPro" id="IPR001466">
    <property type="entry name" value="Beta-lactam-related"/>
</dbReference>
<sequence>MERFEEVLLHATERGSNKVPGAAVAVVDKTGNIVYKYVAGFNGATENAPDLSPDQVYWIASCTKLVASIAALQCVERGLITLDESLSEHLPELTSQPIIATSGEKEFFEMREATNPITLRQLLTHSSGIVYDWLNPTLSMWRSSRGEIAQLPFTGRTNEISYPRIAEAGEAWNYGTNLDWASLLVERLTKIPFEDHVTQNIAEPLGIKSWTWHLSRKPEVAQELMQMSERQADGTLAPSKTPIWEEPEAERGGAGMYSTIDDYMRMLTMDLMFTPQFEEGSKLQRSMWDIACAPVVGLSMEGVSPNQGLGGFLTTHDIDRSDFSKPKGTLGWHGMANLAWNSNREKGLAYFFATQVIPWGDGESQALIKEFEAAVWKAYKQT</sequence>
<keyword evidence="2" id="KW-0378">Hydrolase</keyword>
<gene>
    <name evidence="4" type="ORF">CC84DRAFT_1022782</name>
</gene>
<evidence type="ECO:0000256" key="1">
    <source>
        <dbReference type="ARBA" id="ARBA00009009"/>
    </source>
</evidence>
<dbReference type="Proteomes" id="UP000077069">
    <property type="component" value="Unassembled WGS sequence"/>
</dbReference>
<dbReference type="STRING" id="1460663.A0A177C6G3"/>
<dbReference type="SUPFAM" id="SSF56601">
    <property type="entry name" value="beta-lactamase/transpeptidase-like"/>
    <property type="match status" value="1"/>
</dbReference>
<dbReference type="InterPro" id="IPR012338">
    <property type="entry name" value="Beta-lactam/transpept-like"/>
</dbReference>
<organism evidence="4 5">
    <name type="scientific">Paraphaeosphaeria sporulosa</name>
    <dbReference type="NCBI Taxonomy" id="1460663"/>
    <lineage>
        <taxon>Eukaryota</taxon>
        <taxon>Fungi</taxon>
        <taxon>Dikarya</taxon>
        <taxon>Ascomycota</taxon>
        <taxon>Pezizomycotina</taxon>
        <taxon>Dothideomycetes</taxon>
        <taxon>Pleosporomycetidae</taxon>
        <taxon>Pleosporales</taxon>
        <taxon>Massarineae</taxon>
        <taxon>Didymosphaeriaceae</taxon>
        <taxon>Paraphaeosphaeria</taxon>
    </lineage>
</organism>
<comment type="similarity">
    <text evidence="1">Belongs to the class-A beta-lactamase family.</text>
</comment>